<gene>
    <name evidence="2" type="ORF">Q8947_00065</name>
</gene>
<evidence type="ECO:0000259" key="1">
    <source>
        <dbReference type="Pfam" id="PF13468"/>
    </source>
</evidence>
<keyword evidence="3" id="KW-1185">Reference proteome</keyword>
<proteinExistence type="predicted"/>
<dbReference type="Gene3D" id="3.10.180.10">
    <property type="entry name" value="2,3-Dihydroxybiphenyl 1,2-Dioxygenase, domain 1"/>
    <property type="match status" value="1"/>
</dbReference>
<name>A0ABU1D1W0_9BURK</name>
<dbReference type="SUPFAM" id="SSF54593">
    <property type="entry name" value="Glyoxalase/Bleomycin resistance protein/Dihydroxybiphenyl dioxygenase"/>
    <property type="match status" value="1"/>
</dbReference>
<protein>
    <submittedName>
        <fullName evidence="2">VOC family protein</fullName>
    </submittedName>
</protein>
<reference evidence="2 3" key="1">
    <citation type="submission" date="2023-08" db="EMBL/GenBank/DDBJ databases">
        <title>Alcaligenaceae gen. nov., a novel taxon isolated from the sludge of Yixing Pesticide Factory.</title>
        <authorList>
            <person name="Ruan L."/>
        </authorList>
    </citation>
    <scope>NUCLEOTIDE SEQUENCE [LARGE SCALE GENOMIC DNA]</scope>
    <source>
        <strain evidence="2 3">LG-2</strain>
    </source>
</reference>
<sequence>MYNIDHFMIAANDLDTLEHHFTQLTGVPVAPGGSHPDLGTRNVLIATTSQAYLELIAPDPALEARSDLLESIEVIKQPVVHRVIVLGSLERFPAIVRAYERSGVPAVVRPLSRATTSGEVLRWHLLMPAARSPLGVFAPLFIDWGAATHPSRSLPSAPCTLTRVHARHPQSAHIQALWQEIGFGLPVEQADDAELSVELDTPRGRVVLRSA</sequence>
<dbReference type="EMBL" id="JAUZQE010000001">
    <property type="protein sequence ID" value="MDR4124386.1"/>
    <property type="molecule type" value="Genomic_DNA"/>
</dbReference>
<dbReference type="Proteomes" id="UP001232156">
    <property type="component" value="Unassembled WGS sequence"/>
</dbReference>
<dbReference type="Pfam" id="PF13468">
    <property type="entry name" value="Glyoxalase_3"/>
    <property type="match status" value="1"/>
</dbReference>
<evidence type="ECO:0000313" key="2">
    <source>
        <dbReference type="EMBL" id="MDR4124386.1"/>
    </source>
</evidence>
<dbReference type="InterPro" id="IPR029068">
    <property type="entry name" value="Glyas_Bleomycin-R_OHBP_Dase"/>
</dbReference>
<dbReference type="RefSeq" id="WP_347286138.1">
    <property type="nucleotide sequence ID" value="NZ_JAUZQE010000001.1"/>
</dbReference>
<dbReference type="InterPro" id="IPR025870">
    <property type="entry name" value="Glyoxalase-like_dom"/>
</dbReference>
<accession>A0ABU1D1W0</accession>
<comment type="caution">
    <text evidence="2">The sequence shown here is derived from an EMBL/GenBank/DDBJ whole genome shotgun (WGS) entry which is preliminary data.</text>
</comment>
<evidence type="ECO:0000313" key="3">
    <source>
        <dbReference type="Proteomes" id="UP001232156"/>
    </source>
</evidence>
<feature type="domain" description="Glyoxalase-like" evidence="1">
    <location>
        <begin position="4"/>
        <end position="181"/>
    </location>
</feature>
<organism evidence="2 3">
    <name type="scientific">Yanghanlia caeni</name>
    <dbReference type="NCBI Taxonomy" id="3064283"/>
    <lineage>
        <taxon>Bacteria</taxon>
        <taxon>Pseudomonadati</taxon>
        <taxon>Pseudomonadota</taxon>
        <taxon>Betaproteobacteria</taxon>
        <taxon>Burkholderiales</taxon>
        <taxon>Alcaligenaceae</taxon>
        <taxon>Yanghanlia</taxon>
    </lineage>
</organism>